<feature type="transmembrane region" description="Helical" evidence="2">
    <location>
        <begin position="142"/>
        <end position="167"/>
    </location>
</feature>
<comment type="caution">
    <text evidence="3">The sequence shown here is derived from an EMBL/GenBank/DDBJ whole genome shotgun (WGS) entry which is preliminary data.</text>
</comment>
<dbReference type="Proteomes" id="UP000886725">
    <property type="component" value="Unassembled WGS sequence"/>
</dbReference>
<keyword evidence="2" id="KW-0812">Transmembrane</keyword>
<dbReference type="AlphaFoldDB" id="A0A9D0YZ29"/>
<dbReference type="InterPro" id="IPR010540">
    <property type="entry name" value="CmpB_TMEM229"/>
</dbReference>
<feature type="transmembrane region" description="Helical" evidence="2">
    <location>
        <begin position="6"/>
        <end position="29"/>
    </location>
</feature>
<evidence type="ECO:0000256" key="1">
    <source>
        <dbReference type="SAM" id="Coils"/>
    </source>
</evidence>
<reference evidence="3" key="1">
    <citation type="submission" date="2020-10" db="EMBL/GenBank/DDBJ databases">
        <authorList>
            <person name="Gilroy R."/>
        </authorList>
    </citation>
    <scope>NUCLEOTIDE SEQUENCE</scope>
    <source>
        <strain evidence="3">CHK165-10780</strain>
    </source>
</reference>
<keyword evidence="2" id="KW-1133">Transmembrane helix</keyword>
<dbReference type="EMBL" id="DVFU01000052">
    <property type="protein sequence ID" value="HIQ64602.1"/>
    <property type="molecule type" value="Genomic_DNA"/>
</dbReference>
<feature type="coiled-coil region" evidence="1">
    <location>
        <begin position="218"/>
        <end position="272"/>
    </location>
</feature>
<keyword evidence="2" id="KW-0472">Membrane</keyword>
<evidence type="ECO:0000313" key="4">
    <source>
        <dbReference type="Proteomes" id="UP000886725"/>
    </source>
</evidence>
<feature type="transmembrane region" description="Helical" evidence="2">
    <location>
        <begin position="110"/>
        <end position="130"/>
    </location>
</feature>
<keyword evidence="1" id="KW-0175">Coiled coil</keyword>
<proteinExistence type="predicted"/>
<accession>A0A9D0YZ29</accession>
<evidence type="ECO:0000256" key="2">
    <source>
        <dbReference type="SAM" id="Phobius"/>
    </source>
</evidence>
<protein>
    <submittedName>
        <fullName evidence="3">ABC transporter permease</fullName>
    </submittedName>
</protein>
<dbReference type="Pfam" id="PF06541">
    <property type="entry name" value="ABC_trans_CmpB"/>
    <property type="match status" value="1"/>
</dbReference>
<feature type="transmembrane region" description="Helical" evidence="2">
    <location>
        <begin position="41"/>
        <end position="61"/>
    </location>
</feature>
<organism evidence="3 4">
    <name type="scientific">Candidatus Faecenecus gallistercoris</name>
    <dbReference type="NCBI Taxonomy" id="2840793"/>
    <lineage>
        <taxon>Bacteria</taxon>
        <taxon>Bacillati</taxon>
        <taxon>Bacillota</taxon>
        <taxon>Bacillota incertae sedis</taxon>
        <taxon>Candidatus Faecenecus</taxon>
    </lineage>
</organism>
<reference evidence="3" key="2">
    <citation type="journal article" date="2021" name="PeerJ">
        <title>Extensive microbial diversity within the chicken gut microbiome revealed by metagenomics and culture.</title>
        <authorList>
            <person name="Gilroy R."/>
            <person name="Ravi A."/>
            <person name="Getino M."/>
            <person name="Pursley I."/>
            <person name="Horton D.L."/>
            <person name="Alikhan N.F."/>
            <person name="Baker D."/>
            <person name="Gharbi K."/>
            <person name="Hall N."/>
            <person name="Watson M."/>
            <person name="Adriaenssens E.M."/>
            <person name="Foster-Nyarko E."/>
            <person name="Jarju S."/>
            <person name="Secka A."/>
            <person name="Antonio M."/>
            <person name="Oren A."/>
            <person name="Chaudhuri R.R."/>
            <person name="La Ragione R."/>
            <person name="Hildebrand F."/>
            <person name="Pallen M.J."/>
        </authorList>
    </citation>
    <scope>NUCLEOTIDE SEQUENCE</scope>
    <source>
        <strain evidence="3">CHK165-10780</strain>
    </source>
</reference>
<sequence length="278" mass="32412">MDWFCYHFLLFFIFSILGWIAESINCSLIEKRIVLNRGFFIGPYCPIYGVGTLCLVLFILPYFEDPFFVFIASSVGACVLEYTTSFWMEKIFNARWWDYSDKPFNLNGRICLETALLFGVGGILIAYGFLPLFDFIYGNLSSLVITILTIVFLAIFVIDFIVSTVIISRFKHTTRIMQDNTNEITKAVRQELEKSHLFVGRLINAFPKLRTNYGDAIIDNIRSMIDRIEDKITKQKKKVEIKLAKLKRDEEIRKEKNAIRLAKLKYKKEKKRIKGKDD</sequence>
<gene>
    <name evidence="3" type="ORF">IAC85_02570</name>
</gene>
<evidence type="ECO:0000313" key="3">
    <source>
        <dbReference type="EMBL" id="HIQ64602.1"/>
    </source>
</evidence>
<feature type="transmembrane region" description="Helical" evidence="2">
    <location>
        <begin position="67"/>
        <end position="89"/>
    </location>
</feature>
<name>A0A9D0YZ29_9FIRM</name>